<feature type="region of interest" description="Disordered" evidence="3">
    <location>
        <begin position="212"/>
        <end position="388"/>
    </location>
</feature>
<dbReference type="EMBL" id="CDMY01000047">
    <property type="protein sequence ID" value="CEL92099.1"/>
    <property type="molecule type" value="Genomic_DNA"/>
</dbReference>
<dbReference type="VEuPathDB" id="CryptoDB:Vbra_20054"/>
<evidence type="ECO:0000313" key="5">
    <source>
        <dbReference type="Proteomes" id="UP000041254"/>
    </source>
</evidence>
<reference evidence="4 5" key="1">
    <citation type="submission" date="2014-11" db="EMBL/GenBank/DDBJ databases">
        <authorList>
            <person name="Zhu J."/>
            <person name="Qi W."/>
            <person name="Song R."/>
        </authorList>
    </citation>
    <scope>NUCLEOTIDE SEQUENCE [LARGE SCALE GENOMIC DNA]</scope>
</reference>
<dbReference type="AlphaFoldDB" id="A0A0G4E8J1"/>
<name>A0A0G4E8J1_VITBC</name>
<keyword evidence="2" id="KW-0175">Coiled coil</keyword>
<dbReference type="FunFam" id="1.20.1260.60:FF:000002">
    <property type="entry name" value="Vacuolar protein sorting-associated protein IST1"/>
    <property type="match status" value="1"/>
</dbReference>
<keyword evidence="5" id="KW-1185">Reference proteome</keyword>
<dbReference type="Gene3D" id="1.20.1260.60">
    <property type="entry name" value="Vacuolar protein sorting-associated protein Ist1"/>
    <property type="match status" value="1"/>
</dbReference>
<feature type="coiled-coil region" evidence="2">
    <location>
        <begin position="3"/>
        <end position="37"/>
    </location>
</feature>
<protein>
    <recommendedName>
        <fullName evidence="6">IST1 homolog</fullName>
    </recommendedName>
</protein>
<dbReference type="Pfam" id="PF03398">
    <property type="entry name" value="Ist1"/>
    <property type="match status" value="1"/>
</dbReference>
<dbReference type="InterPro" id="IPR042277">
    <property type="entry name" value="IST1-like"/>
</dbReference>
<dbReference type="GO" id="GO:0015031">
    <property type="term" value="P:protein transport"/>
    <property type="evidence" value="ECO:0007669"/>
    <property type="project" value="InterPro"/>
</dbReference>
<dbReference type="STRING" id="1169540.A0A0G4E8J1"/>
<dbReference type="InterPro" id="IPR005061">
    <property type="entry name" value="Ist1"/>
</dbReference>
<dbReference type="PhylomeDB" id="A0A0G4E8J1"/>
<comment type="similarity">
    <text evidence="1">Belongs to the IST1 family.</text>
</comment>
<dbReference type="InParanoid" id="A0A0G4E8J1"/>
<evidence type="ECO:0008006" key="6">
    <source>
        <dbReference type="Google" id="ProtNLM"/>
    </source>
</evidence>
<evidence type="ECO:0000256" key="1">
    <source>
        <dbReference type="ARBA" id="ARBA00005536"/>
    </source>
</evidence>
<dbReference type="OrthoDB" id="29853at2759"/>
<accession>A0A0G4E8J1</accession>
<feature type="compositionally biased region" description="Pro residues" evidence="3">
    <location>
        <begin position="255"/>
        <end position="264"/>
    </location>
</feature>
<gene>
    <name evidence="4" type="ORF">Vbra_20054</name>
</gene>
<sequence>MTVNRAKLSQNKLENNKKALRREMAHLLREDKEEKARIKAEQFLQDQKMECALDILETMCDLLATRMRYIESEKDCPSDLSGTIASVLYCEKRAGIDDLAEVRKQFEIKYGREFVETAADNKNQEVHFKLVQLLSVMPPAEHEVVKVLKDVAAEYDVQWNAPPEPAEPSLSDFNDMVHEATEGGDAFVPRPSAPGPYGYPFPVQVQGGMPMAVPYPPYPPQQQQQPVPSGMPQGAQPSMPPPYKSFVGAAGQFPSMPPPPPGPPAMMGGGPGGGVSDASAASATLQDKMAYHDSHPMPPNVTPQPSPSPFPASSDSAAPPPSGNVSGAPPPVQTMQPPAGAQEPESQVAVNGGFPPFVAGPQKPYGEDTQGGGNDAYDLNQRIQNLRR</sequence>
<proteinExistence type="inferred from homology"/>
<evidence type="ECO:0000313" key="4">
    <source>
        <dbReference type="EMBL" id="CEL92099.1"/>
    </source>
</evidence>
<dbReference type="PANTHER" id="PTHR12161">
    <property type="entry name" value="IST1 FAMILY MEMBER"/>
    <property type="match status" value="1"/>
</dbReference>
<organism evidence="4 5">
    <name type="scientific">Vitrella brassicaformis (strain CCMP3155)</name>
    <dbReference type="NCBI Taxonomy" id="1169540"/>
    <lineage>
        <taxon>Eukaryota</taxon>
        <taxon>Sar</taxon>
        <taxon>Alveolata</taxon>
        <taxon>Colpodellida</taxon>
        <taxon>Vitrellaceae</taxon>
        <taxon>Vitrella</taxon>
    </lineage>
</organism>
<evidence type="ECO:0000256" key="2">
    <source>
        <dbReference type="SAM" id="Coils"/>
    </source>
</evidence>
<dbReference type="PANTHER" id="PTHR12161:SF5">
    <property type="entry name" value="IST1 HOMOLOG"/>
    <property type="match status" value="1"/>
</dbReference>
<evidence type="ECO:0000256" key="3">
    <source>
        <dbReference type="SAM" id="MobiDB-lite"/>
    </source>
</evidence>
<feature type="compositionally biased region" description="Pro residues" evidence="3">
    <location>
        <begin position="296"/>
        <end position="310"/>
    </location>
</feature>
<dbReference type="Proteomes" id="UP000041254">
    <property type="component" value="Unassembled WGS sequence"/>
</dbReference>
<dbReference type="OMA" id="PQPMNFP"/>
<feature type="compositionally biased region" description="Pro residues" evidence="3">
    <location>
        <begin position="318"/>
        <end position="332"/>
    </location>
</feature>